<name>K0S070_THAOC</name>
<evidence type="ECO:0000313" key="1">
    <source>
        <dbReference type="EMBL" id="EJK52242.1"/>
    </source>
</evidence>
<protein>
    <submittedName>
        <fullName evidence="1">Uncharacterized protein</fullName>
    </submittedName>
</protein>
<keyword evidence="2" id="KW-1185">Reference proteome</keyword>
<sequence>MHLSEPDHNMAGSGSEIEKGIEATISVFVRTRNSYVLIIGRVTTAKLEPSWAPSPQLVKCGRARSGCEKTRGISKWKS</sequence>
<evidence type="ECO:0000313" key="2">
    <source>
        <dbReference type="Proteomes" id="UP000266841"/>
    </source>
</evidence>
<organism evidence="1 2">
    <name type="scientific">Thalassiosira oceanica</name>
    <name type="common">Marine diatom</name>
    <dbReference type="NCBI Taxonomy" id="159749"/>
    <lineage>
        <taxon>Eukaryota</taxon>
        <taxon>Sar</taxon>
        <taxon>Stramenopiles</taxon>
        <taxon>Ochrophyta</taxon>
        <taxon>Bacillariophyta</taxon>
        <taxon>Coscinodiscophyceae</taxon>
        <taxon>Thalassiosirophycidae</taxon>
        <taxon>Thalassiosirales</taxon>
        <taxon>Thalassiosiraceae</taxon>
        <taxon>Thalassiosira</taxon>
    </lineage>
</organism>
<proteinExistence type="predicted"/>
<accession>K0S070</accession>
<gene>
    <name evidence="1" type="ORF">THAOC_28511</name>
</gene>
<dbReference type="EMBL" id="AGNL01040194">
    <property type="protein sequence ID" value="EJK52242.1"/>
    <property type="molecule type" value="Genomic_DNA"/>
</dbReference>
<dbReference type="AlphaFoldDB" id="K0S070"/>
<dbReference type="Proteomes" id="UP000266841">
    <property type="component" value="Unassembled WGS sequence"/>
</dbReference>
<comment type="caution">
    <text evidence="1">The sequence shown here is derived from an EMBL/GenBank/DDBJ whole genome shotgun (WGS) entry which is preliminary data.</text>
</comment>
<reference evidence="1 2" key="1">
    <citation type="journal article" date="2012" name="Genome Biol.">
        <title>Genome and low-iron response of an oceanic diatom adapted to chronic iron limitation.</title>
        <authorList>
            <person name="Lommer M."/>
            <person name="Specht M."/>
            <person name="Roy A.S."/>
            <person name="Kraemer L."/>
            <person name="Andreson R."/>
            <person name="Gutowska M.A."/>
            <person name="Wolf J."/>
            <person name="Bergner S.V."/>
            <person name="Schilhabel M.B."/>
            <person name="Klostermeier U.C."/>
            <person name="Beiko R.G."/>
            <person name="Rosenstiel P."/>
            <person name="Hippler M."/>
            <person name="Laroche J."/>
        </authorList>
    </citation>
    <scope>NUCLEOTIDE SEQUENCE [LARGE SCALE GENOMIC DNA]</scope>
    <source>
        <strain evidence="1 2">CCMP1005</strain>
    </source>
</reference>